<evidence type="ECO:0000313" key="2">
    <source>
        <dbReference type="Proteomes" id="UP000789738"/>
    </source>
</evidence>
<dbReference type="RefSeq" id="WP_210886310.1">
    <property type="nucleotide sequence ID" value="NZ_CAKJVE010000004.1"/>
</dbReference>
<dbReference type="EMBL" id="CAKJVE010000004">
    <property type="protein sequence ID" value="CAG9705409.1"/>
    <property type="molecule type" value="Genomic_DNA"/>
</dbReference>
<reference evidence="1" key="1">
    <citation type="submission" date="2021-10" db="EMBL/GenBank/DDBJ databases">
        <authorList>
            <person name="Mesa V."/>
        </authorList>
    </citation>
    <scope>NUCLEOTIDE SEQUENCE</scope>
    <source>
        <strain evidence="1">CC3_PB</strain>
    </source>
</reference>
<sequence>MTLKEVKEYLKTRIDCSNWYGGKIDATKEQCIGIYNIRGPAPNIALGGLANTSYSTKAISILVHWTNNSNMAEEKAQEVYNTLFCNQDAVIGEKRVIKFDMKTSEPISVGTDDNGIFEYVIETVIYYER</sequence>
<dbReference type="InterPro" id="IPR024411">
    <property type="entry name" value="Tail_terminator_phage"/>
</dbReference>
<comment type="caution">
    <text evidence="1">The sequence shown here is derived from an EMBL/GenBank/DDBJ whole genome shotgun (WGS) entry which is preliminary data.</text>
</comment>
<dbReference type="Pfam" id="PF12691">
    <property type="entry name" value="Phage_tail_terminator_6"/>
    <property type="match status" value="1"/>
</dbReference>
<gene>
    <name evidence="1" type="ORF">CNEO_41851</name>
</gene>
<accession>A0AA86JG56</accession>
<dbReference type="Proteomes" id="UP000789738">
    <property type="component" value="Unassembled WGS sequence"/>
</dbReference>
<proteinExistence type="predicted"/>
<name>A0AA86JG56_9CLOT</name>
<protein>
    <submittedName>
        <fullName evidence="1">Uncharacterized protein</fullName>
    </submittedName>
</protein>
<organism evidence="1 2">
    <name type="scientific">Clostridium neonatale</name>
    <dbReference type="NCBI Taxonomy" id="137838"/>
    <lineage>
        <taxon>Bacteria</taxon>
        <taxon>Bacillati</taxon>
        <taxon>Bacillota</taxon>
        <taxon>Clostridia</taxon>
        <taxon>Eubacteriales</taxon>
        <taxon>Clostridiaceae</taxon>
        <taxon>Clostridium</taxon>
    </lineage>
</organism>
<dbReference type="AlphaFoldDB" id="A0AA86JG56"/>
<evidence type="ECO:0000313" key="1">
    <source>
        <dbReference type="EMBL" id="CAG9705409.1"/>
    </source>
</evidence>